<protein>
    <submittedName>
        <fullName evidence="1">Uncharacterized protein</fullName>
    </submittedName>
</protein>
<gene>
    <name evidence="1" type="ORF">MM415B00536_0013</name>
</gene>
<sequence length="652" mass="70865">MSTRTLVPNGAGDSTQLVPSAGANWQCVDAIGTDYVWHELEASQNTTWKDLYALEASNIASAVINSVTVYFRCKHFGLSSGYALSYIKTHSTVYQGSAQAITTSYVTYGVIYTTNPFTGVAWTVAEIDDLQSGVALNSITGGSAGDIYCQYAYVVVDFTMTVSASCSLGFSATSSRALALTKTSEPPLSFETYPSVENNQGYFLCIASRASASIKTSSSTGATWTDCAKDADGTFLASHFAQYLNRLCSLNFEHTGFGYSEVNDIYSNWTKKASFPNLPFKFTDMFVARDAGDDPVLYFLTPVGMYYLDVFSNFEFGQTELTWEEDATAGKKGLYWKGDIYVAMGKGINQIHGGVVTAIGPDTDDGLPEEFQGTITDMIGVGFWLVIAVDGGNTTKKSCILRRYINGKHWHVVHTGSAADTAITALFWDAGTLYFGEGTNVKSLPMPNVTENVAKNSTYTYRSSGDLIYPKFHSQFEAMPKVAHKVRAVTKDCNATEYITISYRIDEDTAWTVLGSFITSPRPTALGFPVSGDKVGLAFENIQFKASFARGSTTTTSPKMVSLILEYRVIPPVLWGFNMKVNAMSQGNQRGQDIIDALRTAIETGTLLSFYPGGDPSGTEYFVEVVGVPGQEGTTEFGNEGIYDLSVQEVID</sequence>
<evidence type="ECO:0000313" key="1">
    <source>
        <dbReference type="EMBL" id="QJA64112.1"/>
    </source>
</evidence>
<dbReference type="AlphaFoldDB" id="A0A6M3J5E3"/>
<accession>A0A6M3J5E3</accession>
<reference evidence="1" key="1">
    <citation type="submission" date="2020-03" db="EMBL/GenBank/DDBJ databases">
        <title>The deep terrestrial virosphere.</title>
        <authorList>
            <person name="Holmfeldt K."/>
            <person name="Nilsson E."/>
            <person name="Simone D."/>
            <person name="Lopez-Fernandez M."/>
            <person name="Wu X."/>
            <person name="de Brujin I."/>
            <person name="Lundin D."/>
            <person name="Andersson A."/>
            <person name="Bertilsson S."/>
            <person name="Dopson M."/>
        </authorList>
    </citation>
    <scope>NUCLEOTIDE SEQUENCE</scope>
    <source>
        <strain evidence="1">MM415B00536</strain>
    </source>
</reference>
<name>A0A6M3J5E3_9ZZZZ</name>
<proteinExistence type="predicted"/>
<dbReference type="EMBL" id="MT141513">
    <property type="protein sequence ID" value="QJA64112.1"/>
    <property type="molecule type" value="Genomic_DNA"/>
</dbReference>
<organism evidence="1">
    <name type="scientific">viral metagenome</name>
    <dbReference type="NCBI Taxonomy" id="1070528"/>
    <lineage>
        <taxon>unclassified sequences</taxon>
        <taxon>metagenomes</taxon>
        <taxon>organismal metagenomes</taxon>
    </lineage>
</organism>